<dbReference type="Pfam" id="PF00083">
    <property type="entry name" value="Sugar_tr"/>
    <property type="match status" value="3"/>
</dbReference>
<comment type="subcellular location">
    <subcellularLocation>
        <location evidence="2">Cell membrane</location>
        <topology evidence="2">Multi-pass membrane protein</topology>
    </subcellularLocation>
</comment>
<dbReference type="InterPro" id="IPR003663">
    <property type="entry name" value="Sugar/inositol_transpt"/>
</dbReference>
<dbReference type="FunFam" id="1.20.1250.20:FF:000040">
    <property type="entry name" value="Solute carrier family 2, facilitated glucose transporter member 1"/>
    <property type="match status" value="2"/>
</dbReference>
<evidence type="ECO:0000313" key="15">
    <source>
        <dbReference type="Proteomes" id="UP001066276"/>
    </source>
</evidence>
<dbReference type="GO" id="GO:0046323">
    <property type="term" value="P:D-glucose import"/>
    <property type="evidence" value="ECO:0007669"/>
    <property type="project" value="TreeGrafter"/>
</dbReference>
<feature type="transmembrane region" description="Helical" evidence="12">
    <location>
        <begin position="154"/>
        <end position="177"/>
    </location>
</feature>
<comment type="similarity">
    <text evidence="3">Belongs to the major facilitator superfamily. Sugar transporter (TC 2.A.1.1) family. Glucose transporter subfamily.</text>
</comment>
<dbReference type="InterPro" id="IPR005828">
    <property type="entry name" value="MFS_sugar_transport-like"/>
</dbReference>
<feature type="transmembrane region" description="Helical" evidence="12">
    <location>
        <begin position="270"/>
        <end position="291"/>
    </location>
</feature>
<feature type="transmembrane region" description="Helical" evidence="12">
    <location>
        <begin position="1373"/>
        <end position="1391"/>
    </location>
</feature>
<dbReference type="GO" id="GO:0005886">
    <property type="term" value="C:plasma membrane"/>
    <property type="evidence" value="ECO:0007669"/>
    <property type="project" value="UniProtKB-SubCell"/>
</dbReference>
<feature type="transmembrane region" description="Helical" evidence="12">
    <location>
        <begin position="540"/>
        <end position="560"/>
    </location>
</feature>
<name>A0AAV7P418_PLEWA</name>
<dbReference type="InterPro" id="IPR020846">
    <property type="entry name" value="MFS_dom"/>
</dbReference>
<feature type="transmembrane region" description="Helical" evidence="12">
    <location>
        <begin position="7"/>
        <end position="26"/>
    </location>
</feature>
<sequence>MIKKQLTCPLVFSVTVAVIGSLQYGYNIGVINAPQSVIEAFYNETYMGRTGEWMSPDFLISLWSTSVSIFPVGGMVGSLSIGLFVNRFGRRNSMLLANILPIISAALMGFSKLALSYEMFIVGRFIVGVYSGLSTGFVPMYVGEIAPTSLRGALGTLHQLAIVVGILIAQVFGLDVIMGSERLWPLLVAFTAFPAFIQIGLLPFCPESPRFLYIIKKEEERAEAILQKLRGTDDVSQDIQEMKEEAAKMALEKPVSIIQLFRVSKYRQPIIISIVLQLSQQLSGINAIFYYSTKIFKDAGIAYPVYATIGTGAVNVLFTVVSLFLIERAGRRTLHLTGLGGMFFCALLMTIALKLKENIFQLSYVCIVAVFGFVAFFEVGPGSIPWFIVAELFNQGPRPVAMAVSGCCNWTANFLVGMLFPLAADHCGPYVFIIFTALLLIFFIYTFLQVPETKGRTFEEISRDFERRPAEQTVKKSPSEELTDIKEAAPAANGGPPCADDVGGKVKRFIFCKLISIKKCEFRLGYAGVLVECLERKKQLTCPLVFSVTVAVIGSLQFGYNTGVINAPQSIIETFYNETYMGRTGKGISSSFLTSLWSVSVSIFPVGGMVGSFSVGLFVNRLGRRNSMLLANLLPIGGGALMGFSKLARSYEMFIIGRFIVGVYSGLTTGFVPMYIGEVAPTSLRGALGTLNQLGIVVGILIAQVFGLDVIMGSERLWPLLVAVTVFPAFIQICLLPFCPESPRFLLIIKKEEERAQAILQKLRGTDDVYQDIQEMKEEGAKMSQEKSMSIIQLFRVSKYRQPIFIAIVLQLSQQLSGINAVFYYSTMIFQGAGVTYPVYATIGAGIVNVAFTVVSLFLMERAGRRTLHLTGLGGMFFCALLMTIALKLKKTIFQMSYVSIVAIFGFVAFFEIGPGSIPWFIVAELFSQGPRPSAMAVSGCCNWTANFLVGMLFQYAAGNNTSGKRRRRRGPGAPAGPRDGGLEAPSSCGWRKKVHLEVGNRGKRPKTKHSMLEGKEVTWTLINSVFSSVLGSLQIGYHTGNMNTPHMMIEEFFNDTWTLRHEKPMPLETLTMLWSLTVSILALGATASALCVGLLADNYGRRSAILIANSLSLLAVAFMGLSKLATSPELLIIGRLVMGFYCGLTMTLVPLYIQELAPIHLRGAFSTTNQLAYTIGIFVGQIMSLENVLGTRKWWPVMLTMSMVPAILQLFILPFCPESPRYLLINCKKEVDAERVLLKLRGTKDVVEEMKEMREEAARLKDLPKVTMYQLFRVPSYRIPMIISLLINASSQLSGYNALINYSTKLFTLAKVGSPTYTTIGVGVVNIIFTIAAVFLVEQAGRRTLLLIGQLVMALCDILLTITIGTLSEVPWMSYPLVLAVFTFVAFYEMGPGPISWYITAELFSQSARPVAMGVASSWNWLNKFFVGMFYQPLRHLIGPYVFLCFAIILLGSFAYTFFRVPETRGRTFEEIAAEFRQADSILMSKL</sequence>
<dbReference type="PROSITE" id="PS00217">
    <property type="entry name" value="SUGAR_TRANSPORT_2"/>
    <property type="match status" value="3"/>
</dbReference>
<feature type="transmembrane region" description="Helical" evidence="12">
    <location>
        <begin position="1345"/>
        <end position="1367"/>
    </location>
</feature>
<dbReference type="PANTHER" id="PTHR23503:SF99">
    <property type="entry name" value="SOLUTE CARRIER FAMILY 2, FACILITATED GLUCOSE TRANSPORTER MEMBER 3"/>
    <property type="match status" value="1"/>
</dbReference>
<feature type="transmembrane region" description="Helical" evidence="12">
    <location>
        <begin position="333"/>
        <end position="353"/>
    </location>
</feature>
<evidence type="ECO:0000313" key="14">
    <source>
        <dbReference type="EMBL" id="KAJ1122351.1"/>
    </source>
</evidence>
<feature type="transmembrane region" description="Helical" evidence="12">
    <location>
        <begin position="430"/>
        <end position="448"/>
    </location>
</feature>
<evidence type="ECO:0000256" key="6">
    <source>
        <dbReference type="ARBA" id="ARBA00022597"/>
    </source>
</evidence>
<feature type="transmembrane region" description="Helical" evidence="12">
    <location>
        <begin position="1166"/>
        <end position="1184"/>
    </location>
</feature>
<dbReference type="PRINTS" id="PR00171">
    <property type="entry name" value="SUGRTRNSPORT"/>
</dbReference>
<keyword evidence="4" id="KW-0813">Transport</keyword>
<feature type="region of interest" description="Disordered" evidence="11">
    <location>
        <begin position="962"/>
        <end position="987"/>
    </location>
</feature>
<dbReference type="SUPFAM" id="SSF103473">
    <property type="entry name" value="MFS general substrate transporter"/>
    <property type="match status" value="3"/>
</dbReference>
<feature type="transmembrane region" description="Helical" evidence="12">
    <location>
        <begin position="1196"/>
        <end position="1217"/>
    </location>
</feature>
<feature type="transmembrane region" description="Helical" evidence="12">
    <location>
        <begin position="1018"/>
        <end position="1038"/>
    </location>
</feature>
<keyword evidence="9 12" id="KW-0472">Membrane</keyword>
<dbReference type="InterPro" id="IPR045263">
    <property type="entry name" value="GLUT"/>
</dbReference>
<evidence type="ECO:0000256" key="3">
    <source>
        <dbReference type="ARBA" id="ARBA00007004"/>
    </source>
</evidence>
<feature type="transmembrane region" description="Helical" evidence="12">
    <location>
        <begin position="893"/>
        <end position="911"/>
    </location>
</feature>
<feature type="transmembrane region" description="Helical" evidence="12">
    <location>
        <begin position="1073"/>
        <end position="1097"/>
    </location>
</feature>
<keyword evidence="15" id="KW-1185">Reference proteome</keyword>
<evidence type="ECO:0000256" key="11">
    <source>
        <dbReference type="SAM" id="MobiDB-lite"/>
    </source>
</evidence>
<feature type="transmembrane region" description="Helical" evidence="12">
    <location>
        <begin position="95"/>
        <end position="115"/>
    </location>
</feature>
<protein>
    <recommendedName>
        <fullName evidence="13">Major facilitator superfamily (MFS) profile domain-containing protein</fullName>
    </recommendedName>
</protein>
<feature type="transmembrane region" description="Helical" evidence="12">
    <location>
        <begin position="400"/>
        <end position="424"/>
    </location>
</feature>
<dbReference type="NCBIfam" id="TIGR00879">
    <property type="entry name" value="SP"/>
    <property type="match status" value="3"/>
</dbReference>
<keyword evidence="6" id="KW-0762">Sugar transport</keyword>
<dbReference type="PROSITE" id="PS50850">
    <property type="entry name" value="MFS"/>
    <property type="match status" value="3"/>
</dbReference>
<feature type="domain" description="Major facilitator superfamily (MFS) profile" evidence="13">
    <location>
        <begin position="13"/>
        <end position="454"/>
    </location>
</feature>
<evidence type="ECO:0000259" key="13">
    <source>
        <dbReference type="PROSITE" id="PS50850"/>
    </source>
</evidence>
<keyword evidence="10" id="KW-0325">Glycoprotein</keyword>
<feature type="transmembrane region" description="Helical" evidence="12">
    <location>
        <begin position="1134"/>
        <end position="1154"/>
    </location>
</feature>
<dbReference type="EMBL" id="JANPWB010000011">
    <property type="protein sequence ID" value="KAJ1122351.1"/>
    <property type="molecule type" value="Genomic_DNA"/>
</dbReference>
<feature type="transmembrane region" description="Helical" evidence="12">
    <location>
        <begin position="837"/>
        <end position="860"/>
    </location>
</feature>
<feature type="transmembrane region" description="Helical" evidence="12">
    <location>
        <begin position="183"/>
        <end position="205"/>
    </location>
</feature>
<dbReference type="Proteomes" id="UP001066276">
    <property type="component" value="Chromosome 7"/>
</dbReference>
<dbReference type="InterPro" id="IPR005829">
    <property type="entry name" value="Sugar_transporter_CS"/>
</dbReference>
<keyword evidence="5" id="KW-1003">Cell membrane</keyword>
<feature type="transmembrane region" description="Helical" evidence="12">
    <location>
        <begin position="804"/>
        <end position="825"/>
    </location>
</feature>
<feature type="transmembrane region" description="Helical" evidence="12">
    <location>
        <begin position="1438"/>
        <end position="1460"/>
    </location>
</feature>
<feature type="transmembrane region" description="Helical" evidence="12">
    <location>
        <begin position="688"/>
        <end position="711"/>
    </location>
</feature>
<keyword evidence="7 12" id="KW-0812">Transmembrane</keyword>
<feature type="transmembrane region" description="Helical" evidence="12">
    <location>
        <begin position="654"/>
        <end position="676"/>
    </location>
</feature>
<feature type="transmembrane region" description="Helical" evidence="12">
    <location>
        <begin position="359"/>
        <end position="379"/>
    </location>
</feature>
<feature type="domain" description="Major facilitator superfamily (MFS) profile" evidence="13">
    <location>
        <begin position="547"/>
        <end position="1033"/>
    </location>
</feature>
<comment type="catalytic activity">
    <reaction evidence="1">
        <text>D-glucose(out) = D-glucose(in)</text>
        <dbReference type="Rhea" id="RHEA:60376"/>
        <dbReference type="ChEBI" id="CHEBI:4167"/>
    </reaction>
</comment>
<evidence type="ECO:0000256" key="1">
    <source>
        <dbReference type="ARBA" id="ARBA00000618"/>
    </source>
</evidence>
<feature type="transmembrane region" description="Helical" evidence="12">
    <location>
        <begin position="1278"/>
        <end position="1297"/>
    </location>
</feature>
<feature type="transmembrane region" description="Helical" evidence="12">
    <location>
        <begin position="1104"/>
        <end position="1122"/>
    </location>
</feature>
<evidence type="ECO:0000256" key="10">
    <source>
        <dbReference type="ARBA" id="ARBA00023180"/>
    </source>
</evidence>
<feature type="transmembrane region" description="Helical" evidence="12">
    <location>
        <begin position="717"/>
        <end position="739"/>
    </location>
</feature>
<keyword evidence="8 12" id="KW-1133">Transmembrane helix</keyword>
<gene>
    <name evidence="14" type="ORF">NDU88_000843</name>
</gene>
<feature type="transmembrane region" description="Helical" evidence="12">
    <location>
        <begin position="58"/>
        <end position="83"/>
    </location>
</feature>
<feature type="transmembrane region" description="Helical" evidence="12">
    <location>
        <begin position="121"/>
        <end position="142"/>
    </location>
</feature>
<dbReference type="CDD" id="cd17431">
    <property type="entry name" value="MFS_GLUT_Class1"/>
    <property type="match status" value="2"/>
</dbReference>
<accession>A0AAV7P418</accession>
<dbReference type="PANTHER" id="PTHR23503">
    <property type="entry name" value="SOLUTE CARRIER FAMILY 2"/>
    <property type="match status" value="1"/>
</dbReference>
<comment type="caution">
    <text evidence="14">The sequence shown here is derived from an EMBL/GenBank/DDBJ whole genome shotgun (WGS) entry which is preliminary data.</text>
</comment>
<feature type="transmembrane region" description="Helical" evidence="12">
    <location>
        <begin position="867"/>
        <end position="887"/>
    </location>
</feature>
<organism evidence="14 15">
    <name type="scientific">Pleurodeles waltl</name>
    <name type="common">Iberian ribbed newt</name>
    <dbReference type="NCBI Taxonomy" id="8319"/>
    <lineage>
        <taxon>Eukaryota</taxon>
        <taxon>Metazoa</taxon>
        <taxon>Chordata</taxon>
        <taxon>Craniata</taxon>
        <taxon>Vertebrata</taxon>
        <taxon>Euteleostomi</taxon>
        <taxon>Amphibia</taxon>
        <taxon>Batrachia</taxon>
        <taxon>Caudata</taxon>
        <taxon>Salamandroidea</taxon>
        <taxon>Salamandridae</taxon>
        <taxon>Pleurodelinae</taxon>
        <taxon>Pleurodeles</taxon>
    </lineage>
</organism>
<evidence type="ECO:0000256" key="8">
    <source>
        <dbReference type="ARBA" id="ARBA00022989"/>
    </source>
</evidence>
<evidence type="ECO:0000256" key="9">
    <source>
        <dbReference type="ARBA" id="ARBA00023136"/>
    </source>
</evidence>
<dbReference type="GO" id="GO:0070837">
    <property type="term" value="P:dehydroascorbic acid transport"/>
    <property type="evidence" value="ECO:0007669"/>
    <property type="project" value="TreeGrafter"/>
</dbReference>
<feature type="transmembrane region" description="Helical" evidence="12">
    <location>
        <begin position="596"/>
        <end position="617"/>
    </location>
</feature>
<dbReference type="PROSITE" id="PS00216">
    <property type="entry name" value="SUGAR_TRANSPORT_1"/>
    <property type="match status" value="3"/>
</dbReference>
<evidence type="ECO:0000256" key="2">
    <source>
        <dbReference type="ARBA" id="ARBA00004651"/>
    </source>
</evidence>
<feature type="transmembrane region" description="Helical" evidence="12">
    <location>
        <begin position="303"/>
        <end position="326"/>
    </location>
</feature>
<reference evidence="14" key="1">
    <citation type="journal article" date="2022" name="bioRxiv">
        <title>Sequencing and chromosome-scale assembly of the giantPleurodeles waltlgenome.</title>
        <authorList>
            <person name="Brown T."/>
            <person name="Elewa A."/>
            <person name="Iarovenko S."/>
            <person name="Subramanian E."/>
            <person name="Araus A.J."/>
            <person name="Petzold A."/>
            <person name="Susuki M."/>
            <person name="Suzuki K.-i.T."/>
            <person name="Hayashi T."/>
            <person name="Toyoda A."/>
            <person name="Oliveira C."/>
            <person name="Osipova E."/>
            <person name="Leigh N.D."/>
            <person name="Simon A."/>
            <person name="Yun M.H."/>
        </authorList>
    </citation>
    <scope>NUCLEOTIDE SEQUENCE</scope>
    <source>
        <strain evidence="14">20211129_DDA</strain>
        <tissue evidence="14">Liver</tissue>
    </source>
</reference>
<evidence type="ECO:0000256" key="5">
    <source>
        <dbReference type="ARBA" id="ARBA00022475"/>
    </source>
</evidence>
<dbReference type="FunFam" id="1.20.1250.20:FF:000029">
    <property type="entry name" value="solute carrier family 2, facilitated glucose transporter member 4"/>
    <property type="match status" value="1"/>
</dbReference>
<dbReference type="InterPro" id="IPR036259">
    <property type="entry name" value="MFS_trans_sf"/>
</dbReference>
<dbReference type="Gene3D" id="1.20.1250.20">
    <property type="entry name" value="MFS general substrate transporter like domains"/>
    <property type="match status" value="3"/>
</dbReference>
<dbReference type="GO" id="GO:0055056">
    <property type="term" value="F:D-glucose transmembrane transporter activity"/>
    <property type="evidence" value="ECO:0007669"/>
    <property type="project" value="TreeGrafter"/>
</dbReference>
<feature type="transmembrane region" description="Helical" evidence="12">
    <location>
        <begin position="1317"/>
        <end position="1338"/>
    </location>
</feature>
<feature type="domain" description="Major facilitator superfamily (MFS) profile" evidence="13">
    <location>
        <begin position="1025"/>
        <end position="1466"/>
    </location>
</feature>
<evidence type="ECO:0000256" key="12">
    <source>
        <dbReference type="SAM" id="Phobius"/>
    </source>
</evidence>
<evidence type="ECO:0000256" key="4">
    <source>
        <dbReference type="ARBA" id="ARBA00022448"/>
    </source>
</evidence>
<proteinExistence type="inferred from homology"/>
<evidence type="ECO:0000256" key="7">
    <source>
        <dbReference type="ARBA" id="ARBA00022692"/>
    </source>
</evidence>